<dbReference type="Proteomes" id="UP000789595">
    <property type="component" value="Unassembled WGS sequence"/>
</dbReference>
<keyword evidence="6 16" id="KW-1133">Transmembrane helix</keyword>
<dbReference type="InterPro" id="IPR005828">
    <property type="entry name" value="MFS_sugar_transport-like"/>
</dbReference>
<accession>A0A7S4EDE8</accession>
<feature type="region of interest" description="Disordered" evidence="15">
    <location>
        <begin position="1"/>
        <end position="42"/>
    </location>
</feature>
<comment type="subunit">
    <text evidence="3">Homodimer.</text>
</comment>
<evidence type="ECO:0000256" key="13">
    <source>
        <dbReference type="ARBA" id="ARBA00044710"/>
    </source>
</evidence>
<evidence type="ECO:0000256" key="5">
    <source>
        <dbReference type="ARBA" id="ARBA00022692"/>
    </source>
</evidence>
<evidence type="ECO:0000256" key="8">
    <source>
        <dbReference type="ARBA" id="ARBA00044637"/>
    </source>
</evidence>
<comment type="catalytic activity">
    <reaction evidence="10">
        <text>D-xylose(out) = D-xylose(in)</text>
        <dbReference type="Rhea" id="RHEA:78427"/>
        <dbReference type="ChEBI" id="CHEBI:53455"/>
    </reaction>
    <physiologicalReaction direction="left-to-right" evidence="10">
        <dbReference type="Rhea" id="RHEA:78428"/>
    </physiologicalReaction>
</comment>
<evidence type="ECO:0000256" key="11">
    <source>
        <dbReference type="ARBA" id="ARBA00044662"/>
    </source>
</evidence>
<dbReference type="GO" id="GO:0022857">
    <property type="term" value="F:transmembrane transporter activity"/>
    <property type="evidence" value="ECO:0007669"/>
    <property type="project" value="InterPro"/>
</dbReference>
<organism evidence="18">
    <name type="scientific">Pelagomonas calceolata</name>
    <dbReference type="NCBI Taxonomy" id="35677"/>
    <lineage>
        <taxon>Eukaryota</taxon>
        <taxon>Sar</taxon>
        <taxon>Stramenopiles</taxon>
        <taxon>Ochrophyta</taxon>
        <taxon>Pelagophyceae</taxon>
        <taxon>Pelagomonadales</taxon>
        <taxon>Pelagomonadaceae</taxon>
        <taxon>Pelagomonas</taxon>
    </lineage>
</organism>
<dbReference type="InterPro" id="IPR020846">
    <property type="entry name" value="MFS_dom"/>
</dbReference>
<comment type="catalytic activity">
    <reaction evidence="13">
        <text>D-fructose(out) = D-fructose(in)</text>
        <dbReference type="Rhea" id="RHEA:60372"/>
        <dbReference type="ChEBI" id="CHEBI:37721"/>
    </reaction>
    <physiologicalReaction direction="left-to-right" evidence="13">
        <dbReference type="Rhea" id="RHEA:60373"/>
    </physiologicalReaction>
</comment>
<dbReference type="InterPro" id="IPR005829">
    <property type="entry name" value="Sugar_transporter_CS"/>
</dbReference>
<evidence type="ECO:0000256" key="1">
    <source>
        <dbReference type="ARBA" id="ARBA00004141"/>
    </source>
</evidence>
<evidence type="ECO:0000256" key="16">
    <source>
        <dbReference type="SAM" id="Phobius"/>
    </source>
</evidence>
<proteinExistence type="inferred from homology"/>
<dbReference type="EMBL" id="HBIW01024407">
    <property type="protein sequence ID" value="CAE0705587.1"/>
    <property type="molecule type" value="Transcribed_RNA"/>
</dbReference>
<evidence type="ECO:0000256" key="10">
    <source>
        <dbReference type="ARBA" id="ARBA00044656"/>
    </source>
</evidence>
<evidence type="ECO:0000256" key="6">
    <source>
        <dbReference type="ARBA" id="ARBA00022989"/>
    </source>
</evidence>
<dbReference type="PANTHER" id="PTHR48020:SF12">
    <property type="entry name" value="PROTON MYO-INOSITOL COTRANSPORTER"/>
    <property type="match status" value="1"/>
</dbReference>
<evidence type="ECO:0000256" key="4">
    <source>
        <dbReference type="ARBA" id="ARBA00022448"/>
    </source>
</evidence>
<name>A0A7S4EDE8_9STRA</name>
<dbReference type="GO" id="GO:0016020">
    <property type="term" value="C:membrane"/>
    <property type="evidence" value="ECO:0007669"/>
    <property type="project" value="UniProtKB-SubCell"/>
</dbReference>
<evidence type="ECO:0000256" key="7">
    <source>
        <dbReference type="ARBA" id="ARBA00023136"/>
    </source>
</evidence>
<dbReference type="Pfam" id="PF00083">
    <property type="entry name" value="Sugar_tr"/>
    <property type="match status" value="1"/>
</dbReference>
<dbReference type="PROSITE" id="PS00217">
    <property type="entry name" value="SUGAR_TRANSPORT_2"/>
    <property type="match status" value="1"/>
</dbReference>
<comment type="catalytic activity">
    <reaction evidence="8">
        <text>D-galactose(in) = D-galactose(out)</text>
        <dbReference type="Rhea" id="RHEA:34915"/>
        <dbReference type="ChEBI" id="CHEBI:4139"/>
    </reaction>
    <physiologicalReaction direction="right-to-left" evidence="8">
        <dbReference type="Rhea" id="RHEA:34917"/>
    </physiologicalReaction>
</comment>
<evidence type="ECO:0000256" key="15">
    <source>
        <dbReference type="SAM" id="MobiDB-lite"/>
    </source>
</evidence>
<dbReference type="AlphaFoldDB" id="A0A7S4EDE8"/>
<reference evidence="19" key="2">
    <citation type="submission" date="2021-11" db="EMBL/GenBank/DDBJ databases">
        <authorList>
            <consortium name="Genoscope - CEA"/>
            <person name="William W."/>
        </authorList>
    </citation>
    <scope>NUCLEOTIDE SEQUENCE</scope>
</reference>
<feature type="transmembrane region" description="Helical" evidence="16">
    <location>
        <begin position="177"/>
        <end position="199"/>
    </location>
</feature>
<evidence type="ECO:0000259" key="17">
    <source>
        <dbReference type="PROSITE" id="PS50850"/>
    </source>
</evidence>
<gene>
    <name evidence="18" type="ORF">PCAL00307_LOCUS21036</name>
    <name evidence="19" type="ORF">PECAL_5P05570</name>
</gene>
<feature type="transmembrane region" description="Helical" evidence="16">
    <location>
        <begin position="119"/>
        <end position="138"/>
    </location>
</feature>
<feature type="compositionally biased region" description="Polar residues" evidence="15">
    <location>
        <begin position="19"/>
        <end position="28"/>
    </location>
</feature>
<comment type="subcellular location">
    <subcellularLocation>
        <location evidence="1">Membrane</location>
        <topology evidence="1">Multi-pass membrane protein</topology>
    </subcellularLocation>
</comment>
<keyword evidence="20" id="KW-1185">Reference proteome</keyword>
<feature type="transmembrane region" description="Helical" evidence="16">
    <location>
        <begin position="94"/>
        <end position="112"/>
    </location>
</feature>
<dbReference type="Gene3D" id="1.20.1250.20">
    <property type="entry name" value="MFS general substrate transporter like domains"/>
    <property type="match status" value="1"/>
</dbReference>
<feature type="transmembrane region" description="Helical" evidence="16">
    <location>
        <begin position="450"/>
        <end position="471"/>
    </location>
</feature>
<protein>
    <recommendedName>
        <fullName evidence="14">Hexose transporter 1</fullName>
    </recommendedName>
</protein>
<dbReference type="InterPro" id="IPR050814">
    <property type="entry name" value="Myo-inositol_Transporter"/>
</dbReference>
<keyword evidence="7 16" id="KW-0472">Membrane</keyword>
<comment type="catalytic activity">
    <reaction evidence="12">
        <text>D-glucosamine(out) = D-glucosamine(in)</text>
        <dbReference type="Rhea" id="RHEA:78423"/>
        <dbReference type="ChEBI" id="CHEBI:58723"/>
    </reaction>
    <physiologicalReaction direction="left-to-right" evidence="12">
        <dbReference type="Rhea" id="RHEA:78424"/>
    </physiologicalReaction>
</comment>
<dbReference type="OrthoDB" id="6339427at2759"/>
<comment type="catalytic activity">
    <reaction evidence="11">
        <text>D-mannose(out) = D-mannose(in)</text>
        <dbReference type="Rhea" id="RHEA:78391"/>
        <dbReference type="ChEBI" id="CHEBI:4208"/>
    </reaction>
    <physiologicalReaction direction="left-to-right" evidence="11">
        <dbReference type="Rhea" id="RHEA:78392"/>
    </physiologicalReaction>
</comment>
<feature type="transmembrane region" description="Helical" evidence="16">
    <location>
        <begin position="211"/>
        <end position="234"/>
    </location>
</feature>
<dbReference type="SUPFAM" id="SSF103473">
    <property type="entry name" value="MFS general substrate transporter"/>
    <property type="match status" value="1"/>
</dbReference>
<dbReference type="PROSITE" id="PS00216">
    <property type="entry name" value="SUGAR_TRANSPORT_1"/>
    <property type="match status" value="1"/>
</dbReference>
<keyword evidence="4" id="KW-0813">Transport</keyword>
<dbReference type="EMBL" id="CAKKNE010000005">
    <property type="protein sequence ID" value="CAH0376004.1"/>
    <property type="molecule type" value="Genomic_DNA"/>
</dbReference>
<feature type="transmembrane region" description="Helical" evidence="16">
    <location>
        <begin position="385"/>
        <end position="412"/>
    </location>
</feature>
<dbReference type="PANTHER" id="PTHR48020">
    <property type="entry name" value="PROTON MYO-INOSITOL COTRANSPORTER"/>
    <property type="match status" value="1"/>
</dbReference>
<comment type="similarity">
    <text evidence="2">Belongs to the major facilitator superfamily. Sugar transporter (TC 2.A.1.1) family.</text>
</comment>
<evidence type="ECO:0000256" key="9">
    <source>
        <dbReference type="ARBA" id="ARBA00044648"/>
    </source>
</evidence>
<keyword evidence="5 16" id="KW-0812">Transmembrane</keyword>
<comment type="catalytic activity">
    <reaction evidence="9">
        <text>D-glucose(out) = D-glucose(in)</text>
        <dbReference type="Rhea" id="RHEA:60376"/>
        <dbReference type="ChEBI" id="CHEBI:4167"/>
    </reaction>
    <physiologicalReaction direction="left-to-right" evidence="9">
        <dbReference type="Rhea" id="RHEA:60377"/>
    </physiologicalReaction>
</comment>
<sequence length="498" mass="52399">MHGSVEIMATKPDEPQHNPLRSQDSTASSDDERAPLAEPTEDWQSSRKTFGVALLAVLNQIAFGYDVGAVSQCLQPIERTFRLTQLQTGFVTSALNYFAAAGALMVSGALLDRYGRRKALIAAAWLLIAGGIAVAAANSFEALVIGRLLQGLGVGCSWSASGIYVTEIAPSKLRGSLVALVDVAINLGIIVGYCAAFLVDATQLGRSFSIAPWRVSMGLSALPSLVFMLFVISLPESPRWLIKRSRPIAAKRSLQRLARSEASDADIDAALASLGETVDETSSWTEATLSPEGGYAALLGVVQQLTGTEAILYFAPTVLPGGSKRDKFLGNVGVGSAKFIGELLASYMADSETALLGRRTLTIGGSFGVCVGLAIFAKFSEDNSALPLLAAALSWTMFTFSLGPGPFSIVFVNEVVPTRLRAKSSAWSCFLNRITSASVALSFLPLSTAYSASSVFALYACVAFGATVFYAKTLPNTVGVSLEQLHGEGRVDAGPASP</sequence>
<evidence type="ECO:0000256" key="14">
    <source>
        <dbReference type="ARBA" id="ARBA00044780"/>
    </source>
</evidence>
<evidence type="ECO:0000256" key="3">
    <source>
        <dbReference type="ARBA" id="ARBA00011738"/>
    </source>
</evidence>
<evidence type="ECO:0000256" key="2">
    <source>
        <dbReference type="ARBA" id="ARBA00010992"/>
    </source>
</evidence>
<reference evidence="18" key="1">
    <citation type="submission" date="2021-01" db="EMBL/GenBank/DDBJ databases">
        <authorList>
            <person name="Corre E."/>
            <person name="Pelletier E."/>
            <person name="Niang G."/>
            <person name="Scheremetjew M."/>
            <person name="Finn R."/>
            <person name="Kale V."/>
            <person name="Holt S."/>
            <person name="Cochrane G."/>
            <person name="Meng A."/>
            <person name="Brown T."/>
            <person name="Cohen L."/>
        </authorList>
    </citation>
    <scope>NUCLEOTIDE SEQUENCE</scope>
    <source>
        <strain evidence="18">CCMP1756</strain>
    </source>
</reference>
<dbReference type="PRINTS" id="PR00171">
    <property type="entry name" value="SUGRTRNSPORT"/>
</dbReference>
<evidence type="ECO:0000256" key="12">
    <source>
        <dbReference type="ARBA" id="ARBA00044668"/>
    </source>
</evidence>
<dbReference type="InterPro" id="IPR003663">
    <property type="entry name" value="Sugar/inositol_transpt"/>
</dbReference>
<feature type="transmembrane region" description="Helical" evidence="16">
    <location>
        <begin position="361"/>
        <end position="379"/>
    </location>
</feature>
<dbReference type="PROSITE" id="PS50850">
    <property type="entry name" value="MFS"/>
    <property type="match status" value="1"/>
</dbReference>
<evidence type="ECO:0000313" key="20">
    <source>
        <dbReference type="Proteomes" id="UP000789595"/>
    </source>
</evidence>
<evidence type="ECO:0000313" key="19">
    <source>
        <dbReference type="EMBL" id="CAH0376004.1"/>
    </source>
</evidence>
<evidence type="ECO:0000313" key="18">
    <source>
        <dbReference type="EMBL" id="CAE0705587.1"/>
    </source>
</evidence>
<feature type="domain" description="Major facilitator superfamily (MFS) profile" evidence="17">
    <location>
        <begin position="52"/>
        <end position="478"/>
    </location>
</feature>
<dbReference type="InterPro" id="IPR036259">
    <property type="entry name" value="MFS_trans_sf"/>
</dbReference>